<evidence type="ECO:0000256" key="1">
    <source>
        <dbReference type="ARBA" id="ARBA00023015"/>
    </source>
</evidence>
<comment type="caution">
    <text evidence="5">The sequence shown here is derived from an EMBL/GenBank/DDBJ whole genome shotgun (WGS) entry which is preliminary data.</text>
</comment>
<keyword evidence="3" id="KW-0804">Transcription</keyword>
<dbReference type="PANTHER" id="PTHR30146">
    <property type="entry name" value="LACI-RELATED TRANSCRIPTIONAL REPRESSOR"/>
    <property type="match status" value="1"/>
</dbReference>
<dbReference type="PANTHER" id="PTHR30146:SF109">
    <property type="entry name" value="HTH-TYPE TRANSCRIPTIONAL REGULATOR GALS"/>
    <property type="match status" value="1"/>
</dbReference>
<reference evidence="5" key="1">
    <citation type="submission" date="2021-03" db="EMBL/GenBank/DDBJ databases">
        <title>A new species, PO-11, isolated from a karst cave deposit.</title>
        <authorList>
            <person name="Zhaoxiaoyong W."/>
        </authorList>
    </citation>
    <scope>NUCLEOTIDE SEQUENCE</scope>
    <source>
        <strain evidence="5">PO-11</strain>
    </source>
</reference>
<dbReference type="InterPro" id="IPR028082">
    <property type="entry name" value="Peripla_BP_I"/>
</dbReference>
<dbReference type="SUPFAM" id="SSF47413">
    <property type="entry name" value="lambda repressor-like DNA-binding domains"/>
    <property type="match status" value="1"/>
</dbReference>
<dbReference type="AlphaFoldDB" id="A0A939HJD6"/>
<dbReference type="InterPro" id="IPR046335">
    <property type="entry name" value="LacI/GalR-like_sensor"/>
</dbReference>
<dbReference type="GO" id="GO:0000976">
    <property type="term" value="F:transcription cis-regulatory region binding"/>
    <property type="evidence" value="ECO:0007669"/>
    <property type="project" value="TreeGrafter"/>
</dbReference>
<dbReference type="RefSeq" id="WP_207617152.1">
    <property type="nucleotide sequence ID" value="NZ_JAFNLL010000040.1"/>
</dbReference>
<evidence type="ECO:0000259" key="4">
    <source>
        <dbReference type="PROSITE" id="PS50932"/>
    </source>
</evidence>
<dbReference type="Gene3D" id="3.40.50.2300">
    <property type="match status" value="2"/>
</dbReference>
<dbReference type="Proteomes" id="UP000664164">
    <property type="component" value="Unassembled WGS sequence"/>
</dbReference>
<dbReference type="CDD" id="cd01392">
    <property type="entry name" value="HTH_LacI"/>
    <property type="match status" value="1"/>
</dbReference>
<name>A0A939HJD6_9MICC</name>
<organism evidence="5 6">
    <name type="scientific">Arthrobacter cavernae</name>
    <dbReference type="NCBI Taxonomy" id="2817681"/>
    <lineage>
        <taxon>Bacteria</taxon>
        <taxon>Bacillati</taxon>
        <taxon>Actinomycetota</taxon>
        <taxon>Actinomycetes</taxon>
        <taxon>Micrococcales</taxon>
        <taxon>Micrococcaceae</taxon>
        <taxon>Arthrobacter</taxon>
    </lineage>
</organism>
<sequence>MVRAHRATIQDVAVLSGLSICTVSRALRNLPNVSEKAQRQVADAAAKLGYKASSAASRLAGGSTGSIAIIAPTATAWFFAQAVEAAEEVFADSGYDTVLISLRNKASVRRKVLGDLSGLAQRVDGVLLLNVELSDDEIADLLASGLAVASVGMSKVPWDNVGIDDEHAAWAATSHLLGLGHWDLAVLAGRETRGNSVLTSGDRLKGFGRALAEHHLTVHPDLVISADSSIDGGRRAMTELIAHRSVPSAIFAECDEAAFGALMALREHGLSAPKNVSIIGIDDHPMSWFLGLSTVAQPVADQGAFAANLLCERLQNPGAPHQAANHLLDTKLIERKTTRRKR</sequence>
<protein>
    <submittedName>
        <fullName evidence="5">LacI family DNA-binding transcriptional regulator</fullName>
    </submittedName>
</protein>
<gene>
    <name evidence="5" type="ORF">J1902_15220</name>
</gene>
<feature type="domain" description="HTH lacI-type" evidence="4">
    <location>
        <begin position="7"/>
        <end position="61"/>
    </location>
</feature>
<proteinExistence type="predicted"/>
<evidence type="ECO:0000256" key="3">
    <source>
        <dbReference type="ARBA" id="ARBA00023163"/>
    </source>
</evidence>
<evidence type="ECO:0000313" key="5">
    <source>
        <dbReference type="EMBL" id="MBO1269298.1"/>
    </source>
</evidence>
<dbReference type="EMBL" id="JAFNLL010000040">
    <property type="protein sequence ID" value="MBO1269298.1"/>
    <property type="molecule type" value="Genomic_DNA"/>
</dbReference>
<evidence type="ECO:0000256" key="2">
    <source>
        <dbReference type="ARBA" id="ARBA00023125"/>
    </source>
</evidence>
<keyword evidence="1" id="KW-0805">Transcription regulation</keyword>
<evidence type="ECO:0000313" key="6">
    <source>
        <dbReference type="Proteomes" id="UP000664164"/>
    </source>
</evidence>
<keyword evidence="6" id="KW-1185">Reference proteome</keyword>
<dbReference type="InterPro" id="IPR000843">
    <property type="entry name" value="HTH_LacI"/>
</dbReference>
<dbReference type="SUPFAM" id="SSF53822">
    <property type="entry name" value="Periplasmic binding protein-like I"/>
    <property type="match status" value="1"/>
</dbReference>
<dbReference type="Pfam" id="PF13377">
    <property type="entry name" value="Peripla_BP_3"/>
    <property type="match status" value="1"/>
</dbReference>
<keyword evidence="2 5" id="KW-0238">DNA-binding</keyword>
<dbReference type="Pfam" id="PF00356">
    <property type="entry name" value="LacI"/>
    <property type="match status" value="1"/>
</dbReference>
<dbReference type="SMART" id="SM00354">
    <property type="entry name" value="HTH_LACI"/>
    <property type="match status" value="1"/>
</dbReference>
<dbReference type="InterPro" id="IPR010982">
    <property type="entry name" value="Lambda_DNA-bd_dom_sf"/>
</dbReference>
<dbReference type="PROSITE" id="PS50932">
    <property type="entry name" value="HTH_LACI_2"/>
    <property type="match status" value="1"/>
</dbReference>
<dbReference type="Gene3D" id="1.10.260.40">
    <property type="entry name" value="lambda repressor-like DNA-binding domains"/>
    <property type="match status" value="1"/>
</dbReference>
<accession>A0A939HJD6</accession>
<dbReference type="GO" id="GO:0003700">
    <property type="term" value="F:DNA-binding transcription factor activity"/>
    <property type="evidence" value="ECO:0007669"/>
    <property type="project" value="TreeGrafter"/>
</dbReference>
<dbReference type="CDD" id="cd06267">
    <property type="entry name" value="PBP1_LacI_sugar_binding-like"/>
    <property type="match status" value="1"/>
</dbReference>